<comment type="caution">
    <text evidence="6">The sequence shown here is derived from an EMBL/GenBank/DDBJ whole genome shotgun (WGS) entry which is preliminary data.</text>
</comment>
<dbReference type="Gene3D" id="3.10.105.10">
    <property type="entry name" value="Dipeptide-binding Protein, Domain 3"/>
    <property type="match status" value="1"/>
</dbReference>
<evidence type="ECO:0000313" key="8">
    <source>
        <dbReference type="Proteomes" id="UP001196379"/>
    </source>
</evidence>
<dbReference type="InterPro" id="IPR039424">
    <property type="entry name" value="SBP_5"/>
</dbReference>
<evidence type="ECO:0000259" key="4">
    <source>
        <dbReference type="Pfam" id="PF00496"/>
    </source>
</evidence>
<comment type="similarity">
    <text evidence="1">Belongs to the bacterial solute-binding protein 5 family.</text>
</comment>
<feature type="signal peptide" evidence="3">
    <location>
        <begin position="1"/>
        <end position="23"/>
    </location>
</feature>
<dbReference type="AlphaFoldDB" id="A0A949T7P9"/>
<feature type="domain" description="Solute-binding protein family 5" evidence="4">
    <location>
        <begin position="80"/>
        <end position="471"/>
    </location>
</feature>
<dbReference type="EMBL" id="JABULY010000001">
    <property type="protein sequence ID" value="MBV6531118.1"/>
    <property type="molecule type" value="Genomic_DNA"/>
</dbReference>
<name>A0A949T7P9_9PAST</name>
<dbReference type="InterPro" id="IPR030678">
    <property type="entry name" value="Peptide/Ni-bd"/>
</dbReference>
<dbReference type="GO" id="GO:0015833">
    <property type="term" value="P:peptide transport"/>
    <property type="evidence" value="ECO:0007669"/>
    <property type="project" value="TreeGrafter"/>
</dbReference>
<keyword evidence="8" id="KW-1185">Reference proteome</keyword>
<dbReference type="InterPro" id="IPR023765">
    <property type="entry name" value="SBP_5_CS"/>
</dbReference>
<evidence type="ECO:0000313" key="6">
    <source>
        <dbReference type="EMBL" id="MBV6547295.1"/>
    </source>
</evidence>
<dbReference type="PANTHER" id="PTHR30290:SF28">
    <property type="entry name" value="ABC TRANSPORTER PERIPLASMIC-BINDING PROTEIN SAPA-RELATED"/>
    <property type="match status" value="1"/>
</dbReference>
<accession>A0A949T7P9</accession>
<feature type="chain" id="PRO_5037784010" evidence="3">
    <location>
        <begin position="24"/>
        <end position="557"/>
    </location>
</feature>
<dbReference type="PROSITE" id="PS01040">
    <property type="entry name" value="SBP_BACTERIAL_5"/>
    <property type="match status" value="1"/>
</dbReference>
<reference evidence="6 8" key="1">
    <citation type="journal article" date="2021" name="Mol. Ecol.">
        <title>Polar bear-adapted Ursidibacter maritimus are remarkably conserved after generations in captivity.</title>
        <authorList>
            <person name="Espinosa-Gongora C."/>
            <person name="Hansen M.J."/>
            <person name="Bertelsen M.F."/>
            <person name="Bojesen A.M."/>
        </authorList>
    </citation>
    <scope>NUCLEOTIDE SEQUENCE</scope>
    <source>
        <strain evidence="6">Pb43105x</strain>
        <strain evidence="5 8">Pb43106</strain>
    </source>
</reference>
<dbReference type="OrthoDB" id="9801912at2"/>
<dbReference type="PIRSF" id="PIRSF002741">
    <property type="entry name" value="MppA"/>
    <property type="match status" value="1"/>
</dbReference>
<dbReference type="Gene3D" id="3.40.190.10">
    <property type="entry name" value="Periplasmic binding protein-like II"/>
    <property type="match status" value="1"/>
</dbReference>
<sequence>MRCYRQAVALCSFFAIFSLNQSAYSAPSIPQELLNNSVVYCTDGSDFSFNPQRAEVGSNMNIVTEQLYDKLVEFDPVSNKLKPALAERFTISDDGLTITFYLRKDVSFHHTPWFTPTRKLNAEDIVFSLNRMMAKEFELPELSAEQQATLARYRINNEIAERTYFPYFDSVRLKHRIQEITALNSHTVMIKLAAADNSLLHHLASQYAVILSKEYALQLNADENLAQLNRFPIGTGVYQVERYEQDDHVRLIPNPHYWGKKAHIGHMIVDFSTTATGRMAKFLNKECDISAFPEPSQLSVLTDKQAIVQSDGANLAYLAFNFRQEKMRDVTFRQQIAQAIDRKRLAKLLFYSMADVADNVLPKAIFPETNPDGYLYPHIIRKKSDETDRLNLWVVDEKKVYNPHPLKMAELIRADLAKVGITVKVRQVSRAYLVQQLENNQADYDLILGGWLANNFDADAFLSPILSCDAQNAVTNLSNWCDHDFDALLQSARLSEDHFVQRLLYRQAQELLQQQLPILPLVNTKRVLLVSPKVAKVNISHFGQVKLAEIHLALPTH</sequence>
<evidence type="ECO:0000313" key="7">
    <source>
        <dbReference type="Proteomes" id="UP000732858"/>
    </source>
</evidence>
<evidence type="ECO:0000256" key="2">
    <source>
        <dbReference type="ARBA" id="ARBA00022729"/>
    </source>
</evidence>
<dbReference type="Pfam" id="PF00496">
    <property type="entry name" value="SBP_bac_5"/>
    <property type="match status" value="1"/>
</dbReference>
<dbReference type="Gene3D" id="3.90.76.10">
    <property type="entry name" value="Dipeptide-binding Protein, Domain 1"/>
    <property type="match status" value="1"/>
</dbReference>
<dbReference type="Proteomes" id="UP001196379">
    <property type="component" value="Unassembled WGS sequence"/>
</dbReference>
<evidence type="ECO:0000313" key="5">
    <source>
        <dbReference type="EMBL" id="MBV6531118.1"/>
    </source>
</evidence>
<proteinExistence type="inferred from homology"/>
<keyword evidence="2 3" id="KW-0732">Signal</keyword>
<dbReference type="RefSeq" id="WP_157403175.1">
    <property type="nucleotide sequence ID" value="NZ_JABULY010000001.1"/>
</dbReference>
<dbReference type="GO" id="GO:0030288">
    <property type="term" value="C:outer membrane-bounded periplasmic space"/>
    <property type="evidence" value="ECO:0007669"/>
    <property type="project" value="UniProtKB-ARBA"/>
</dbReference>
<protein>
    <submittedName>
        <fullName evidence="6">ABC transporter substrate-binding protein</fullName>
    </submittedName>
</protein>
<dbReference type="GO" id="GO:0043190">
    <property type="term" value="C:ATP-binding cassette (ABC) transporter complex"/>
    <property type="evidence" value="ECO:0007669"/>
    <property type="project" value="InterPro"/>
</dbReference>
<dbReference type="GeneID" id="65549048"/>
<evidence type="ECO:0000256" key="1">
    <source>
        <dbReference type="ARBA" id="ARBA00005695"/>
    </source>
</evidence>
<dbReference type="CDD" id="cd08493">
    <property type="entry name" value="PBP2_DppA_like"/>
    <property type="match status" value="1"/>
</dbReference>
<dbReference type="PANTHER" id="PTHR30290">
    <property type="entry name" value="PERIPLASMIC BINDING COMPONENT OF ABC TRANSPORTER"/>
    <property type="match status" value="1"/>
</dbReference>
<evidence type="ECO:0000256" key="3">
    <source>
        <dbReference type="SAM" id="SignalP"/>
    </source>
</evidence>
<dbReference type="EMBL" id="JABUMC010000019">
    <property type="protein sequence ID" value="MBV6547295.1"/>
    <property type="molecule type" value="Genomic_DNA"/>
</dbReference>
<organism evidence="6 7">
    <name type="scientific">Ursidibacter maritimus</name>
    <dbReference type="NCBI Taxonomy" id="1331689"/>
    <lineage>
        <taxon>Bacteria</taxon>
        <taxon>Pseudomonadati</taxon>
        <taxon>Pseudomonadota</taxon>
        <taxon>Gammaproteobacteria</taxon>
        <taxon>Pasteurellales</taxon>
        <taxon>Pasteurellaceae</taxon>
        <taxon>Ursidibacter</taxon>
    </lineage>
</organism>
<dbReference type="SUPFAM" id="SSF53850">
    <property type="entry name" value="Periplasmic binding protein-like II"/>
    <property type="match status" value="1"/>
</dbReference>
<dbReference type="GO" id="GO:1904680">
    <property type="term" value="F:peptide transmembrane transporter activity"/>
    <property type="evidence" value="ECO:0007669"/>
    <property type="project" value="TreeGrafter"/>
</dbReference>
<gene>
    <name evidence="5" type="ORF">HT657_02970</name>
    <name evidence="6" type="ORF">HT672_08395</name>
</gene>
<dbReference type="InterPro" id="IPR000914">
    <property type="entry name" value="SBP_5_dom"/>
</dbReference>
<dbReference type="Proteomes" id="UP000732858">
    <property type="component" value="Unassembled WGS sequence"/>
</dbReference>